<dbReference type="GO" id="GO:0006352">
    <property type="term" value="P:DNA-templated transcription initiation"/>
    <property type="evidence" value="ECO:0007669"/>
    <property type="project" value="InterPro"/>
</dbReference>
<dbReference type="Gene3D" id="1.10.10.10">
    <property type="entry name" value="Winged helix-like DNA-binding domain superfamily/Winged helix DNA-binding domain"/>
    <property type="match status" value="1"/>
</dbReference>
<dbReference type="GO" id="GO:0003677">
    <property type="term" value="F:DNA binding"/>
    <property type="evidence" value="ECO:0007669"/>
    <property type="project" value="InterPro"/>
</dbReference>
<keyword evidence="4" id="KW-0804">Transcription</keyword>
<keyword evidence="2" id="KW-0805">Transcription regulation</keyword>
<organism evidence="5 6">
    <name type="scientific">Sphingobacterium psychroaquaticum</name>
    <dbReference type="NCBI Taxonomy" id="561061"/>
    <lineage>
        <taxon>Bacteria</taxon>
        <taxon>Pseudomonadati</taxon>
        <taxon>Bacteroidota</taxon>
        <taxon>Sphingobacteriia</taxon>
        <taxon>Sphingobacteriales</taxon>
        <taxon>Sphingobacteriaceae</taxon>
        <taxon>Sphingobacterium</taxon>
    </lineage>
</organism>
<dbReference type="InterPro" id="IPR013249">
    <property type="entry name" value="RNA_pol_sigma70_r4_t2"/>
</dbReference>
<accession>A0A1X7ICB3</accession>
<reference evidence="5 6" key="1">
    <citation type="submission" date="2017-04" db="EMBL/GenBank/DDBJ databases">
        <authorList>
            <person name="Afonso C.L."/>
            <person name="Miller P.J."/>
            <person name="Scott M.A."/>
            <person name="Spackman E."/>
            <person name="Goraichik I."/>
            <person name="Dimitrov K.M."/>
            <person name="Suarez D.L."/>
            <person name="Swayne D.E."/>
        </authorList>
    </citation>
    <scope>NUCLEOTIDE SEQUENCE [LARGE SCALE GENOMIC DNA]</scope>
    <source>
        <strain evidence="5 6">DSM 22418</strain>
    </source>
</reference>
<keyword evidence="6" id="KW-1185">Reference proteome</keyword>
<dbReference type="AlphaFoldDB" id="A0A1X7ICB3"/>
<evidence type="ECO:0000256" key="3">
    <source>
        <dbReference type="ARBA" id="ARBA00023082"/>
    </source>
</evidence>
<dbReference type="SUPFAM" id="SSF88659">
    <property type="entry name" value="Sigma3 and sigma4 domains of RNA polymerase sigma factors"/>
    <property type="match status" value="1"/>
</dbReference>
<dbReference type="InterPro" id="IPR007627">
    <property type="entry name" value="RNA_pol_sigma70_r2"/>
</dbReference>
<dbReference type="NCBIfam" id="TIGR02937">
    <property type="entry name" value="sigma70-ECF"/>
    <property type="match status" value="1"/>
</dbReference>
<sequence length="182" mass="21683">MLFKPLLEEDKVRIAHYREEEAFKAYFMANYRALENYAASYLGDAHMAQDIVSEVMWQIWRLEGDLMRIKSVEQYILRAIKNKCLNQFRVRQLVYTDQDELKDELINDSSPEQIFITNEDLKIIHQAILNLPEKTREAFKLVKEEQYSYRQAAEIMNISVNTIDKHIQNALQRLLKALRKKK</sequence>
<gene>
    <name evidence="5" type="ORF">SAMN05660862_0672</name>
</gene>
<dbReference type="InterPro" id="IPR039425">
    <property type="entry name" value="RNA_pol_sigma-70-like"/>
</dbReference>
<dbReference type="Pfam" id="PF04542">
    <property type="entry name" value="Sigma70_r2"/>
    <property type="match status" value="1"/>
</dbReference>
<evidence type="ECO:0000256" key="1">
    <source>
        <dbReference type="ARBA" id="ARBA00010641"/>
    </source>
</evidence>
<dbReference type="PANTHER" id="PTHR43133:SF46">
    <property type="entry name" value="RNA POLYMERASE SIGMA-70 FACTOR ECF SUBFAMILY"/>
    <property type="match status" value="1"/>
</dbReference>
<dbReference type="InterPro" id="IPR013324">
    <property type="entry name" value="RNA_pol_sigma_r3/r4-like"/>
</dbReference>
<keyword evidence="3" id="KW-0731">Sigma factor</keyword>
<dbReference type="OrthoDB" id="659361at2"/>
<dbReference type="InterPro" id="IPR013325">
    <property type="entry name" value="RNA_pol_sigma_r2"/>
</dbReference>
<dbReference type="InterPro" id="IPR014284">
    <property type="entry name" value="RNA_pol_sigma-70_dom"/>
</dbReference>
<evidence type="ECO:0000256" key="4">
    <source>
        <dbReference type="ARBA" id="ARBA00023163"/>
    </source>
</evidence>
<evidence type="ECO:0000313" key="6">
    <source>
        <dbReference type="Proteomes" id="UP000192980"/>
    </source>
</evidence>
<proteinExistence type="inferred from homology"/>
<dbReference type="SUPFAM" id="SSF88946">
    <property type="entry name" value="Sigma2 domain of RNA polymerase sigma factors"/>
    <property type="match status" value="1"/>
</dbReference>
<dbReference type="Gene3D" id="1.10.1740.10">
    <property type="match status" value="1"/>
</dbReference>
<dbReference type="Pfam" id="PF08281">
    <property type="entry name" value="Sigma70_r4_2"/>
    <property type="match status" value="1"/>
</dbReference>
<comment type="similarity">
    <text evidence="1">Belongs to the sigma-70 factor family. ECF subfamily.</text>
</comment>
<protein>
    <submittedName>
        <fullName evidence="5">RNA polymerase sigma-70 factor, ECF subfamily</fullName>
    </submittedName>
</protein>
<dbReference type="GO" id="GO:0016987">
    <property type="term" value="F:sigma factor activity"/>
    <property type="evidence" value="ECO:0007669"/>
    <property type="project" value="UniProtKB-KW"/>
</dbReference>
<name>A0A1X7ICB3_9SPHI</name>
<dbReference type="EMBL" id="FXAU01000001">
    <property type="protein sequence ID" value="SMG12285.1"/>
    <property type="molecule type" value="Genomic_DNA"/>
</dbReference>
<dbReference type="InterPro" id="IPR036388">
    <property type="entry name" value="WH-like_DNA-bd_sf"/>
</dbReference>
<dbReference type="STRING" id="561061.SAMN05660862_0672"/>
<dbReference type="PANTHER" id="PTHR43133">
    <property type="entry name" value="RNA POLYMERASE ECF-TYPE SIGMA FACTO"/>
    <property type="match status" value="1"/>
</dbReference>
<evidence type="ECO:0000256" key="2">
    <source>
        <dbReference type="ARBA" id="ARBA00023015"/>
    </source>
</evidence>
<evidence type="ECO:0000313" key="5">
    <source>
        <dbReference type="EMBL" id="SMG12285.1"/>
    </source>
</evidence>
<dbReference type="RefSeq" id="WP_085471530.1">
    <property type="nucleotide sequence ID" value="NZ_CP038029.1"/>
</dbReference>
<dbReference type="Proteomes" id="UP000192980">
    <property type="component" value="Unassembled WGS sequence"/>
</dbReference>